<reference evidence="2 3" key="1">
    <citation type="journal article" date="2021" name="Plant Biotechnol. J.">
        <title>Multi-omics assisted identification of the key and species-specific regulatory components of drought-tolerant mechanisms in Gossypium stocksii.</title>
        <authorList>
            <person name="Yu D."/>
            <person name="Ke L."/>
            <person name="Zhang D."/>
            <person name="Wu Y."/>
            <person name="Sun Y."/>
            <person name="Mei J."/>
            <person name="Sun J."/>
            <person name="Sun Y."/>
        </authorList>
    </citation>
    <scope>NUCLEOTIDE SEQUENCE [LARGE SCALE GENOMIC DNA]</scope>
    <source>
        <strain evidence="3">cv. E1</strain>
        <tissue evidence="2">Leaf</tissue>
    </source>
</reference>
<comment type="caution">
    <text evidence="2">The sequence shown here is derived from an EMBL/GenBank/DDBJ whole genome shotgun (WGS) entry which is preliminary data.</text>
</comment>
<evidence type="ECO:0000313" key="2">
    <source>
        <dbReference type="EMBL" id="KAH1091473.1"/>
    </source>
</evidence>
<dbReference type="AlphaFoldDB" id="A0A9D3VRS0"/>
<dbReference type="PANTHER" id="PTHR31286:SF173">
    <property type="entry name" value="DUF4283 DOMAIN-CONTAINING PROTEIN"/>
    <property type="match status" value="1"/>
</dbReference>
<dbReference type="Proteomes" id="UP000828251">
    <property type="component" value="Unassembled WGS sequence"/>
</dbReference>
<gene>
    <name evidence="2" type="ORF">J1N35_018730</name>
</gene>
<feature type="domain" description="DUF4283" evidence="1">
    <location>
        <begin position="2"/>
        <end position="46"/>
    </location>
</feature>
<dbReference type="EMBL" id="JAIQCV010000006">
    <property type="protein sequence ID" value="KAH1091473.1"/>
    <property type="molecule type" value="Genomic_DNA"/>
</dbReference>
<accession>A0A9D3VRS0</accession>
<organism evidence="2 3">
    <name type="scientific">Gossypium stocksii</name>
    <dbReference type="NCBI Taxonomy" id="47602"/>
    <lineage>
        <taxon>Eukaryota</taxon>
        <taxon>Viridiplantae</taxon>
        <taxon>Streptophyta</taxon>
        <taxon>Embryophyta</taxon>
        <taxon>Tracheophyta</taxon>
        <taxon>Spermatophyta</taxon>
        <taxon>Magnoliopsida</taxon>
        <taxon>eudicotyledons</taxon>
        <taxon>Gunneridae</taxon>
        <taxon>Pentapetalae</taxon>
        <taxon>rosids</taxon>
        <taxon>malvids</taxon>
        <taxon>Malvales</taxon>
        <taxon>Malvaceae</taxon>
        <taxon>Malvoideae</taxon>
        <taxon>Gossypium</taxon>
    </lineage>
</organism>
<sequence length="261" mass="29756">MDIENCYFLAKFQSFDDYPKVLSQGPWVIYGQYLIVQPWTKIFSPSQPYTSMVLAWIRLPGLPGLPGFLYKKKIIEEIGKTIGKMVRLYFNIDSKTRGRFARLAVYVNLDEPLIAQVLVNGMLQKVEYEGLPTICFTCGRYELCASKQSESASGVLPTGMSPAKGNSDRESKTYGPWMIFEKKSKRNFRASNHSKVDTLGGGKSGSRFDVLINKETLFLEEESIKEKERQLADFREIMNAGKFIDQLRAKNWDEPSTKGRE</sequence>
<name>A0A9D3VRS0_9ROSI</name>
<dbReference type="InterPro" id="IPR040256">
    <property type="entry name" value="At4g02000-like"/>
</dbReference>
<proteinExistence type="predicted"/>
<dbReference type="Pfam" id="PF14111">
    <property type="entry name" value="DUF4283"/>
    <property type="match status" value="1"/>
</dbReference>
<dbReference type="InterPro" id="IPR025558">
    <property type="entry name" value="DUF4283"/>
</dbReference>
<keyword evidence="3" id="KW-1185">Reference proteome</keyword>
<dbReference type="PANTHER" id="PTHR31286">
    <property type="entry name" value="GLYCINE-RICH CELL WALL STRUCTURAL PROTEIN 1.8-LIKE"/>
    <property type="match status" value="1"/>
</dbReference>
<dbReference type="OrthoDB" id="1096772at2759"/>
<protein>
    <recommendedName>
        <fullName evidence="1">DUF4283 domain-containing protein</fullName>
    </recommendedName>
</protein>
<evidence type="ECO:0000313" key="3">
    <source>
        <dbReference type="Proteomes" id="UP000828251"/>
    </source>
</evidence>
<evidence type="ECO:0000259" key="1">
    <source>
        <dbReference type="Pfam" id="PF14111"/>
    </source>
</evidence>